<protein>
    <submittedName>
        <fullName evidence="3">Helix-hairpin-helix domain-containing protein</fullName>
    </submittedName>
</protein>
<dbReference type="SUPFAM" id="SSF47781">
    <property type="entry name" value="RuvA domain 2-like"/>
    <property type="match status" value="1"/>
</dbReference>
<evidence type="ECO:0000313" key="4">
    <source>
        <dbReference type="Proteomes" id="UP001620409"/>
    </source>
</evidence>
<reference evidence="3 4" key="1">
    <citation type="submission" date="2020-10" db="EMBL/GenBank/DDBJ databases">
        <title>Phylogeny of dyella-like bacteria.</title>
        <authorList>
            <person name="Fu J."/>
        </authorList>
    </citation>
    <scope>NUCLEOTIDE SEQUENCE [LARGE SCALE GENOMIC DNA]</scope>
    <source>
        <strain evidence="3 4">DHG40</strain>
    </source>
</reference>
<dbReference type="PANTHER" id="PTHR21180:SF32">
    <property type="entry name" value="ENDONUCLEASE_EXONUCLEASE_PHOSPHATASE FAMILY DOMAIN-CONTAINING PROTEIN 1"/>
    <property type="match status" value="1"/>
</dbReference>
<dbReference type="Proteomes" id="UP001620409">
    <property type="component" value="Unassembled WGS sequence"/>
</dbReference>
<feature type="chain" id="PRO_5047110366" evidence="2">
    <location>
        <begin position="22"/>
        <end position="117"/>
    </location>
</feature>
<evidence type="ECO:0000313" key="3">
    <source>
        <dbReference type="EMBL" id="MFK2854188.1"/>
    </source>
</evidence>
<dbReference type="RefSeq" id="WP_380008213.1">
    <property type="nucleotide sequence ID" value="NZ_JADIKI010000022.1"/>
</dbReference>
<keyword evidence="2" id="KW-0732">Signal</keyword>
<dbReference type="Pfam" id="PF12836">
    <property type="entry name" value="HHH_3"/>
    <property type="match status" value="1"/>
</dbReference>
<dbReference type="InterPro" id="IPR010994">
    <property type="entry name" value="RuvA_2-like"/>
</dbReference>
<sequence length="117" mass="11966">MLKKLIAVAGLTLALALPAFAATPVNINTADAETIAKSLDGIGLAKAKAIVAFRDEHGPFKSANDLTQVKGIGAATLERNHDAILLSGEGAKAEADAAAKPKHAKKSKPAKEEAAED</sequence>
<accession>A0ABW8IHB6</accession>
<dbReference type="Gene3D" id="1.10.150.280">
    <property type="entry name" value="AF1531-like domain"/>
    <property type="match status" value="1"/>
</dbReference>
<evidence type="ECO:0000256" key="1">
    <source>
        <dbReference type="SAM" id="MobiDB-lite"/>
    </source>
</evidence>
<dbReference type="InterPro" id="IPR051675">
    <property type="entry name" value="Endo/Exo/Phosphatase_dom_1"/>
</dbReference>
<organism evidence="3 4">
    <name type="scientific">Dyella humi</name>
    <dbReference type="NCBI Taxonomy" id="1770547"/>
    <lineage>
        <taxon>Bacteria</taxon>
        <taxon>Pseudomonadati</taxon>
        <taxon>Pseudomonadota</taxon>
        <taxon>Gammaproteobacteria</taxon>
        <taxon>Lysobacterales</taxon>
        <taxon>Rhodanobacteraceae</taxon>
        <taxon>Dyella</taxon>
    </lineage>
</organism>
<feature type="signal peptide" evidence="2">
    <location>
        <begin position="1"/>
        <end position="21"/>
    </location>
</feature>
<proteinExistence type="predicted"/>
<evidence type="ECO:0000256" key="2">
    <source>
        <dbReference type="SAM" id="SignalP"/>
    </source>
</evidence>
<comment type="caution">
    <text evidence="3">The sequence shown here is derived from an EMBL/GenBank/DDBJ whole genome shotgun (WGS) entry which is preliminary data.</text>
</comment>
<dbReference type="NCBIfam" id="TIGR00426">
    <property type="entry name" value="competence protein ComEA helix-hairpin-helix repeat region"/>
    <property type="match status" value="1"/>
</dbReference>
<feature type="region of interest" description="Disordered" evidence="1">
    <location>
        <begin position="94"/>
        <end position="117"/>
    </location>
</feature>
<dbReference type="EMBL" id="JADIKI010000022">
    <property type="protein sequence ID" value="MFK2854188.1"/>
    <property type="molecule type" value="Genomic_DNA"/>
</dbReference>
<keyword evidence="4" id="KW-1185">Reference proteome</keyword>
<gene>
    <name evidence="3" type="ORF">ISP18_06275</name>
</gene>
<dbReference type="InterPro" id="IPR004509">
    <property type="entry name" value="Competence_ComEA_HhH"/>
</dbReference>
<name>A0ABW8IHB6_9GAMM</name>
<dbReference type="PANTHER" id="PTHR21180">
    <property type="entry name" value="ENDONUCLEASE/EXONUCLEASE/PHOSPHATASE FAMILY DOMAIN-CONTAINING PROTEIN 1"/>
    <property type="match status" value="1"/>
</dbReference>